<evidence type="ECO:0000256" key="6">
    <source>
        <dbReference type="SAM" id="Phobius"/>
    </source>
</evidence>
<comment type="caution">
    <text evidence="7">The sequence shown here is derived from an EMBL/GenBank/DDBJ whole genome shotgun (WGS) entry which is preliminary data.</text>
</comment>
<dbReference type="PANTHER" id="PTHR33529">
    <property type="entry name" value="SLR0882 PROTEIN-RELATED"/>
    <property type="match status" value="1"/>
</dbReference>
<keyword evidence="2" id="KW-1003">Cell membrane</keyword>
<evidence type="ECO:0000256" key="3">
    <source>
        <dbReference type="ARBA" id="ARBA00022692"/>
    </source>
</evidence>
<dbReference type="EMBL" id="MUGX01000026">
    <property type="protein sequence ID" value="OXA85243.1"/>
    <property type="molecule type" value="Genomic_DNA"/>
</dbReference>
<keyword evidence="4 6" id="KW-1133">Transmembrane helix</keyword>
<feature type="transmembrane region" description="Helical" evidence="6">
    <location>
        <begin position="56"/>
        <end position="78"/>
    </location>
</feature>
<evidence type="ECO:0000256" key="2">
    <source>
        <dbReference type="ARBA" id="ARBA00022475"/>
    </source>
</evidence>
<dbReference type="AlphaFoldDB" id="A0A0D0EWZ3"/>
<evidence type="ECO:0000256" key="4">
    <source>
        <dbReference type="ARBA" id="ARBA00022989"/>
    </source>
</evidence>
<proteinExistence type="predicted"/>
<dbReference type="STRING" id="37752.IW18_17060"/>
<gene>
    <name evidence="8" type="ORF">B0A73_18020</name>
    <name evidence="7" type="ORF">IW18_17060</name>
</gene>
<dbReference type="GO" id="GO:0043190">
    <property type="term" value="C:ATP-binding cassette (ABC) transporter complex"/>
    <property type="evidence" value="ECO:0007669"/>
    <property type="project" value="TreeGrafter"/>
</dbReference>
<comment type="subcellular location">
    <subcellularLocation>
        <location evidence="1">Cell membrane</location>
        <topology evidence="1">Multi-pass membrane protein</topology>
    </subcellularLocation>
</comment>
<reference evidence="8 10" key="2">
    <citation type="submission" date="2016-11" db="EMBL/GenBank/DDBJ databases">
        <title>Whole genomes of Flavobacteriaceae.</title>
        <authorList>
            <person name="Stine C."/>
            <person name="Li C."/>
            <person name="Tadesse D."/>
        </authorList>
    </citation>
    <scope>NUCLEOTIDE SEQUENCE [LARGE SCALE GENOMIC DNA]</scope>
    <source>
        <strain evidence="8 10">ATCC 51468</strain>
    </source>
</reference>
<dbReference type="EMBL" id="JPRK01000014">
    <property type="protein sequence ID" value="KIO51646.1"/>
    <property type="molecule type" value="Genomic_DNA"/>
</dbReference>
<evidence type="ECO:0000313" key="7">
    <source>
        <dbReference type="EMBL" id="KIO51646.1"/>
    </source>
</evidence>
<feature type="transmembrane region" description="Helical" evidence="6">
    <location>
        <begin position="12"/>
        <end position="36"/>
    </location>
</feature>
<organism evidence="7 9">
    <name type="scientific">Flavobacterium hibernum</name>
    <dbReference type="NCBI Taxonomy" id="37752"/>
    <lineage>
        <taxon>Bacteria</taxon>
        <taxon>Pseudomonadati</taxon>
        <taxon>Bacteroidota</taxon>
        <taxon>Flavobacteriia</taxon>
        <taxon>Flavobacteriales</taxon>
        <taxon>Flavobacteriaceae</taxon>
        <taxon>Flavobacterium</taxon>
    </lineage>
</organism>
<protein>
    <submittedName>
        <fullName evidence="7">Permease</fullName>
    </submittedName>
</protein>
<evidence type="ECO:0000313" key="8">
    <source>
        <dbReference type="EMBL" id="OXA85243.1"/>
    </source>
</evidence>
<keyword evidence="5 6" id="KW-0472">Membrane</keyword>
<evidence type="ECO:0000256" key="5">
    <source>
        <dbReference type="ARBA" id="ARBA00023136"/>
    </source>
</evidence>
<reference evidence="7 9" key="1">
    <citation type="submission" date="2015-01" db="EMBL/GenBank/DDBJ databases">
        <title>Genome of Flavobacterium hibernum DSM 12611.</title>
        <authorList>
            <person name="Stropko S.J."/>
            <person name="Pipes S.E."/>
            <person name="Newman J.D."/>
        </authorList>
    </citation>
    <scope>NUCLEOTIDE SEQUENCE [LARGE SCALE GENOMIC DNA]</scope>
    <source>
        <strain evidence="7 9">DSM 12611</strain>
    </source>
</reference>
<dbReference type="GO" id="GO:0015920">
    <property type="term" value="P:lipopolysaccharide transport"/>
    <property type="evidence" value="ECO:0007669"/>
    <property type="project" value="TreeGrafter"/>
</dbReference>
<name>A0A0D0EWZ3_9FLAO</name>
<sequence>MKILDKYLLKTFLITFTTVFVILFFIFILQTVWLFISELAGKDLDLLLVVKFLLFSMPRIIPLVLPLSVLLASIMTFGNLAENYEFAAMKSSGISLQRAMRGLIVFIFVLSIVAFWFANNVIPYAEYKFMNFRKNIAQVKPAMAIAEGQFNDVGFYNIKVNKKSGENGNVLTGVTIHEKPSGSGENKTVIKAKSGELMSNEKSSILKLVLNDGYYYQDVTPKKYEDRAKLPFIKGAFKKQIINIDLSELNKVDENQENMESTNTMLNVNELRYTLDSLSKNLDNEIISFSENINQRVGIRKSISPIKSDIKKKPLPDNLLSLYDNKQKSDILRMATSNVTSNIYSIETTQKDLRDKEREINKHLTALYEKFVIAFACFLMFFIGAPLGAIIRKGGLGLPIVFAVLIFITFHFINTFGKRVAQEGGMTPFMGSWMSSFVLSPLAILLTYRATNDNGLINFDAITTPISQLFQKISKRFFPAQNQK</sequence>
<evidence type="ECO:0000313" key="9">
    <source>
        <dbReference type="Proteomes" id="UP000032061"/>
    </source>
</evidence>
<dbReference type="OrthoDB" id="1096108at2"/>
<dbReference type="Proteomes" id="UP000032061">
    <property type="component" value="Unassembled WGS sequence"/>
</dbReference>
<keyword evidence="3 6" id="KW-0812">Transmembrane</keyword>
<feature type="transmembrane region" description="Helical" evidence="6">
    <location>
        <begin position="99"/>
        <end position="118"/>
    </location>
</feature>
<accession>A0A0D0EWZ3</accession>
<evidence type="ECO:0000256" key="1">
    <source>
        <dbReference type="ARBA" id="ARBA00004651"/>
    </source>
</evidence>
<evidence type="ECO:0000313" key="10">
    <source>
        <dbReference type="Proteomes" id="UP000198302"/>
    </source>
</evidence>
<dbReference type="Pfam" id="PF03739">
    <property type="entry name" value="LptF_LptG"/>
    <property type="match status" value="1"/>
</dbReference>
<dbReference type="RefSeq" id="WP_041519136.1">
    <property type="nucleotide sequence ID" value="NZ_JPRK01000014.1"/>
</dbReference>
<feature type="transmembrane region" description="Helical" evidence="6">
    <location>
        <begin position="429"/>
        <end position="448"/>
    </location>
</feature>
<keyword evidence="10" id="KW-1185">Reference proteome</keyword>
<feature type="transmembrane region" description="Helical" evidence="6">
    <location>
        <begin position="371"/>
        <end position="391"/>
    </location>
</feature>
<dbReference type="Proteomes" id="UP000198302">
    <property type="component" value="Unassembled WGS sequence"/>
</dbReference>
<dbReference type="InterPro" id="IPR005495">
    <property type="entry name" value="LptG/LptF_permease"/>
</dbReference>
<feature type="transmembrane region" description="Helical" evidence="6">
    <location>
        <begin position="398"/>
        <end position="417"/>
    </location>
</feature>
<dbReference type="PANTHER" id="PTHR33529:SF6">
    <property type="entry name" value="YJGP_YJGQ FAMILY PERMEASE"/>
    <property type="match status" value="1"/>
</dbReference>